<dbReference type="SUPFAM" id="SSF109604">
    <property type="entry name" value="HD-domain/PDEase-like"/>
    <property type="match status" value="1"/>
</dbReference>
<dbReference type="Proteomes" id="UP000503820">
    <property type="component" value="Unassembled WGS sequence"/>
</dbReference>
<evidence type="ECO:0000259" key="1">
    <source>
        <dbReference type="PROSITE" id="PS51833"/>
    </source>
</evidence>
<dbReference type="InterPro" id="IPR013976">
    <property type="entry name" value="HDOD"/>
</dbReference>
<dbReference type="RefSeq" id="WP_174408997.1">
    <property type="nucleotide sequence ID" value="NZ_BLVP01000005.1"/>
</dbReference>
<dbReference type="PANTHER" id="PTHR33525:SF3">
    <property type="entry name" value="RIBONUCLEASE Y"/>
    <property type="match status" value="1"/>
</dbReference>
<comment type="caution">
    <text evidence="2">The sequence shown here is derived from an EMBL/GenBank/DDBJ whole genome shotgun (WGS) entry which is preliminary data.</text>
</comment>
<gene>
    <name evidence="2" type="ORF">DSM19430T_09970</name>
</gene>
<accession>A0A7J0BRH0</accession>
<evidence type="ECO:0000313" key="3">
    <source>
        <dbReference type="Proteomes" id="UP000503820"/>
    </source>
</evidence>
<dbReference type="InterPro" id="IPR052340">
    <property type="entry name" value="RNase_Y/CdgJ"/>
</dbReference>
<evidence type="ECO:0000313" key="2">
    <source>
        <dbReference type="EMBL" id="GFM36313.1"/>
    </source>
</evidence>
<organism evidence="2 3">
    <name type="scientific">Desulfovibrio psychrotolerans</name>
    <dbReference type="NCBI Taxonomy" id="415242"/>
    <lineage>
        <taxon>Bacteria</taxon>
        <taxon>Pseudomonadati</taxon>
        <taxon>Thermodesulfobacteriota</taxon>
        <taxon>Desulfovibrionia</taxon>
        <taxon>Desulfovibrionales</taxon>
        <taxon>Desulfovibrionaceae</taxon>
        <taxon>Desulfovibrio</taxon>
    </lineage>
</organism>
<dbReference type="Pfam" id="PF08668">
    <property type="entry name" value="HDOD"/>
    <property type="match status" value="1"/>
</dbReference>
<dbReference type="AlphaFoldDB" id="A0A7J0BRH0"/>
<sequence>MMWETRFSANARTGGGQELAEEAGRICERRFRHADAGHPATQELRRLAERWCVRDLTAGRRPFAFVHTPEATGACGAEGGGRPCAPGLHGLPSVHGLQDSAGEREDPLDVLQTDFSLPSLPLVVMELQKTVADPESSAADVAAVVAKDAGLTAFLLRLVNSAFYSFPSQIDTISRAVAIVGTRQLGQLALGACVMDMFRHVPGKVMDLTAFWKHSIAVGMLSRRLAERVRLPEPERFFVCGLLHDIGFVMLCAAKPRKAAEVLRVAQERSVPLFVAEAEVMGYDHARLGGMLLRKWNFPFPLAAGVLHHHLPEKSAQFTEPLIVHVADVMAKALGICATPEAYVPPLSPDAWSRTGLAPEDLGAVERGLYEVLEDMCRSLLG</sequence>
<protein>
    <recommendedName>
        <fullName evidence="1">HDOD domain-containing protein</fullName>
    </recommendedName>
</protein>
<name>A0A7J0BRH0_9BACT</name>
<proteinExistence type="predicted"/>
<dbReference type="SMART" id="SM00471">
    <property type="entry name" value="HDc"/>
    <property type="match status" value="1"/>
</dbReference>
<reference evidence="2 3" key="1">
    <citation type="submission" date="2020-05" db="EMBL/GenBank/DDBJ databases">
        <title>Draft genome sequence of Desulfovibrio psychrotolerans JS1T.</title>
        <authorList>
            <person name="Ueno A."/>
            <person name="Tamazawa S."/>
            <person name="Tamamura S."/>
            <person name="Murakami T."/>
            <person name="Kiyama T."/>
            <person name="Inomata H."/>
            <person name="Amano Y."/>
            <person name="Miyakawa K."/>
            <person name="Tamaki H."/>
            <person name="Naganuma T."/>
            <person name="Kaneko K."/>
        </authorList>
    </citation>
    <scope>NUCLEOTIDE SEQUENCE [LARGE SCALE GENOMIC DNA]</scope>
    <source>
        <strain evidence="2 3">JS1</strain>
    </source>
</reference>
<dbReference type="CDD" id="cd00077">
    <property type="entry name" value="HDc"/>
    <property type="match status" value="1"/>
</dbReference>
<dbReference type="InterPro" id="IPR003607">
    <property type="entry name" value="HD/PDEase_dom"/>
</dbReference>
<keyword evidence="3" id="KW-1185">Reference proteome</keyword>
<dbReference type="EMBL" id="BLVP01000005">
    <property type="protein sequence ID" value="GFM36313.1"/>
    <property type="molecule type" value="Genomic_DNA"/>
</dbReference>
<feature type="domain" description="HDOD" evidence="1">
    <location>
        <begin position="117"/>
        <end position="312"/>
    </location>
</feature>
<dbReference type="PROSITE" id="PS51833">
    <property type="entry name" value="HDOD"/>
    <property type="match status" value="1"/>
</dbReference>
<dbReference type="PANTHER" id="PTHR33525">
    <property type="match status" value="1"/>
</dbReference>
<dbReference type="Gene3D" id="1.10.3210.10">
    <property type="entry name" value="Hypothetical protein af1432"/>
    <property type="match status" value="1"/>
</dbReference>